<dbReference type="PRINTS" id="PR00084">
    <property type="entry name" value="MTLDHDRGNASE"/>
</dbReference>
<dbReference type="Pfam" id="PF08125">
    <property type="entry name" value="Mannitol_dh_C"/>
    <property type="match status" value="1"/>
</dbReference>
<dbReference type="PANTHER" id="PTHR43362:SF1">
    <property type="entry name" value="MANNITOL DEHYDROGENASE 2-RELATED"/>
    <property type="match status" value="1"/>
</dbReference>
<evidence type="ECO:0000259" key="2">
    <source>
        <dbReference type="Pfam" id="PF01232"/>
    </source>
</evidence>
<dbReference type="Pfam" id="PF01232">
    <property type="entry name" value="Mannitol_dh"/>
    <property type="match status" value="1"/>
</dbReference>
<evidence type="ECO:0000313" key="4">
    <source>
        <dbReference type="EMBL" id="SFS20905.1"/>
    </source>
</evidence>
<dbReference type="InterPro" id="IPR000669">
    <property type="entry name" value="Mannitol_DH"/>
</dbReference>
<dbReference type="STRING" id="1123755.SAMN05444714_2670"/>
<dbReference type="InterPro" id="IPR050988">
    <property type="entry name" value="Mannitol_DH/Oxidoreductase"/>
</dbReference>
<dbReference type="Proteomes" id="UP000198926">
    <property type="component" value="Unassembled WGS sequence"/>
</dbReference>
<dbReference type="GO" id="GO:0016616">
    <property type="term" value="F:oxidoreductase activity, acting on the CH-OH group of donors, NAD or NADP as acceptor"/>
    <property type="evidence" value="ECO:0007669"/>
    <property type="project" value="TreeGrafter"/>
</dbReference>
<dbReference type="PANTHER" id="PTHR43362">
    <property type="entry name" value="MANNITOL DEHYDROGENASE DSF1-RELATED"/>
    <property type="match status" value="1"/>
</dbReference>
<proteinExistence type="predicted"/>
<dbReference type="SUPFAM" id="SSF48179">
    <property type="entry name" value="6-phosphogluconate dehydrogenase C-terminal domain-like"/>
    <property type="match status" value="1"/>
</dbReference>
<dbReference type="InterPro" id="IPR013131">
    <property type="entry name" value="Mannitol_DH_N"/>
</dbReference>
<dbReference type="Gene3D" id="3.40.50.720">
    <property type="entry name" value="NAD(P)-binding Rossmann-like Domain"/>
    <property type="match status" value="1"/>
</dbReference>
<keyword evidence="1" id="KW-0560">Oxidoreductase</keyword>
<dbReference type="Gene3D" id="1.10.1040.10">
    <property type="entry name" value="N-(1-d-carboxylethyl)-l-norvaline Dehydrogenase, domain 2"/>
    <property type="match status" value="1"/>
</dbReference>
<dbReference type="SUPFAM" id="SSF51735">
    <property type="entry name" value="NAD(P)-binding Rossmann-fold domains"/>
    <property type="match status" value="1"/>
</dbReference>
<sequence>MKDNDERGGQMKLSNENLQNLPAHVIKPLYDRSTLEAGIVHIGLGNFHRAHQAWYLHRLMQDGLAHDWAIIGAGVRATDAVMRDRLLAQDCLTTLVALDPASETVEVSGPMIDFLPVEDRNGPLIFAMSDPKIRIVALTVTEGGYYRDANGALDTAHPDIQHDAANPDQPRTAFGAMVAAYRNRRNAGVGPFTGQCCDNLQHNGDVLRATVIGLARLSDPELADWIATHATFPNAMVDCIVPATGPSELAYVRELGIEDAAPVTHENYRQWVIEDSFCAGRPPWEKVGATITDDVHLYEAMKIRMLNAGHQVLANAGELLDLPTIASCMADADVAAFFHKVEATEIAPQVAPVPEMIPAAYLELISARFANPKIHDTTRRVAFDGSSRHPGFILPILRDALSAGGDFSGLALTEALWAKMCAGTRENGTEILANDPNWGNLNATALAAKDDPQLWLDQKAIYGSLGQDEAFAEMFAHWLGRLWVDGCRPTLRTYVA</sequence>
<evidence type="ECO:0000259" key="3">
    <source>
        <dbReference type="Pfam" id="PF08125"/>
    </source>
</evidence>
<dbReference type="AlphaFoldDB" id="A0A1I6MYW8"/>
<protein>
    <submittedName>
        <fullName evidence="4">Mannitol 2-dehydrogenase</fullName>
    </submittedName>
</protein>
<dbReference type="InterPro" id="IPR036291">
    <property type="entry name" value="NAD(P)-bd_dom_sf"/>
</dbReference>
<organism evidence="4 5">
    <name type="scientific">Yoonia litorea</name>
    <dbReference type="NCBI Taxonomy" id="1123755"/>
    <lineage>
        <taxon>Bacteria</taxon>
        <taxon>Pseudomonadati</taxon>
        <taxon>Pseudomonadota</taxon>
        <taxon>Alphaproteobacteria</taxon>
        <taxon>Rhodobacterales</taxon>
        <taxon>Paracoccaceae</taxon>
        <taxon>Yoonia</taxon>
    </lineage>
</organism>
<feature type="domain" description="Mannitol dehydrogenase C-terminal" evidence="3">
    <location>
        <begin position="294"/>
        <end position="482"/>
    </location>
</feature>
<keyword evidence="5" id="KW-1185">Reference proteome</keyword>
<evidence type="ECO:0000256" key="1">
    <source>
        <dbReference type="ARBA" id="ARBA00023002"/>
    </source>
</evidence>
<dbReference type="InterPro" id="IPR008927">
    <property type="entry name" value="6-PGluconate_DH-like_C_sf"/>
</dbReference>
<evidence type="ECO:0000313" key="5">
    <source>
        <dbReference type="Proteomes" id="UP000198926"/>
    </source>
</evidence>
<gene>
    <name evidence="4" type="ORF">SAMN05444714_2670</name>
</gene>
<feature type="domain" description="Mannitol dehydrogenase N-terminal" evidence="2">
    <location>
        <begin position="38"/>
        <end position="286"/>
    </location>
</feature>
<reference evidence="4 5" key="1">
    <citation type="submission" date="2016-10" db="EMBL/GenBank/DDBJ databases">
        <authorList>
            <person name="de Groot N.N."/>
        </authorList>
    </citation>
    <scope>NUCLEOTIDE SEQUENCE [LARGE SCALE GENOMIC DNA]</scope>
    <source>
        <strain evidence="4 5">DSM 29433</strain>
    </source>
</reference>
<dbReference type="RefSeq" id="WP_242649904.1">
    <property type="nucleotide sequence ID" value="NZ_FOZM01000003.1"/>
</dbReference>
<dbReference type="InterPro" id="IPR013328">
    <property type="entry name" value="6PGD_dom2"/>
</dbReference>
<dbReference type="InterPro" id="IPR013118">
    <property type="entry name" value="Mannitol_DH_C"/>
</dbReference>
<dbReference type="EMBL" id="FOZM01000003">
    <property type="protein sequence ID" value="SFS20905.1"/>
    <property type="molecule type" value="Genomic_DNA"/>
</dbReference>
<accession>A0A1I6MYW8</accession>
<name>A0A1I6MYW8_9RHOB</name>